<dbReference type="InterPro" id="IPR017441">
    <property type="entry name" value="Protein_kinase_ATP_BS"/>
</dbReference>
<dbReference type="GO" id="GO:0007186">
    <property type="term" value="P:G protein-coupled receptor signaling pathway"/>
    <property type="evidence" value="ECO:0007669"/>
    <property type="project" value="TreeGrafter"/>
</dbReference>
<evidence type="ECO:0000256" key="6">
    <source>
        <dbReference type="PROSITE-ProRule" id="PRU10141"/>
    </source>
</evidence>
<dbReference type="EMBL" id="JAUEPP010000005">
    <property type="protein sequence ID" value="KAK3342297.1"/>
    <property type="molecule type" value="Genomic_DNA"/>
</dbReference>
<feature type="region of interest" description="Disordered" evidence="7">
    <location>
        <begin position="570"/>
        <end position="617"/>
    </location>
</feature>
<dbReference type="Pfam" id="PF00069">
    <property type="entry name" value="Pkinase"/>
    <property type="match status" value="1"/>
</dbReference>
<accession>A0AAE0MRE0</accession>
<dbReference type="PROSITE" id="PS51285">
    <property type="entry name" value="AGC_KINASE_CTER"/>
    <property type="match status" value="1"/>
</dbReference>
<feature type="region of interest" description="Disordered" evidence="7">
    <location>
        <begin position="394"/>
        <end position="550"/>
    </location>
</feature>
<comment type="caution">
    <text evidence="10">The sequence shown here is derived from an EMBL/GenBank/DDBJ whole genome shotgun (WGS) entry which is preliminary data.</text>
</comment>
<dbReference type="PANTHER" id="PTHR24355">
    <property type="entry name" value="G PROTEIN-COUPLED RECEPTOR KINASE/RIBOSOMAL PROTEIN S6 KINASE"/>
    <property type="match status" value="1"/>
</dbReference>
<protein>
    <submittedName>
        <fullName evidence="10">Kinase-like domain-containing protein</fullName>
    </submittedName>
</protein>
<evidence type="ECO:0000256" key="3">
    <source>
        <dbReference type="ARBA" id="ARBA00022741"/>
    </source>
</evidence>
<dbReference type="PROSITE" id="PS50011">
    <property type="entry name" value="PROTEIN_KINASE_DOM"/>
    <property type="match status" value="1"/>
</dbReference>
<evidence type="ECO:0000313" key="11">
    <source>
        <dbReference type="Proteomes" id="UP001278500"/>
    </source>
</evidence>
<dbReference type="GO" id="GO:0005524">
    <property type="term" value="F:ATP binding"/>
    <property type="evidence" value="ECO:0007669"/>
    <property type="project" value="UniProtKB-UniRule"/>
</dbReference>
<dbReference type="Proteomes" id="UP001278500">
    <property type="component" value="Unassembled WGS sequence"/>
</dbReference>
<feature type="compositionally biased region" description="Gly residues" evidence="7">
    <location>
        <begin position="573"/>
        <end position="586"/>
    </location>
</feature>
<feature type="domain" description="Protein kinase" evidence="8">
    <location>
        <begin position="20"/>
        <end position="275"/>
    </location>
</feature>
<dbReference type="InterPro" id="IPR000961">
    <property type="entry name" value="AGC-kinase_C"/>
</dbReference>
<reference evidence="10" key="2">
    <citation type="submission" date="2023-06" db="EMBL/GenBank/DDBJ databases">
        <authorList>
            <consortium name="Lawrence Berkeley National Laboratory"/>
            <person name="Haridas S."/>
            <person name="Hensen N."/>
            <person name="Bonometti L."/>
            <person name="Westerberg I."/>
            <person name="Brannstrom I.O."/>
            <person name="Guillou S."/>
            <person name="Cros-Aarteil S."/>
            <person name="Calhoun S."/>
            <person name="Kuo A."/>
            <person name="Mondo S."/>
            <person name="Pangilinan J."/>
            <person name="Riley R."/>
            <person name="Labutti K."/>
            <person name="Andreopoulos B."/>
            <person name="Lipzen A."/>
            <person name="Chen C."/>
            <person name="Yanf M."/>
            <person name="Daum C."/>
            <person name="Ng V."/>
            <person name="Clum A."/>
            <person name="Steindorff A."/>
            <person name="Ohm R."/>
            <person name="Martin F."/>
            <person name="Silar P."/>
            <person name="Natvig D."/>
            <person name="Lalanne C."/>
            <person name="Gautier V."/>
            <person name="Ament-Velasquez S.L."/>
            <person name="Kruys A."/>
            <person name="Hutchinson M.I."/>
            <person name="Powell A.J."/>
            <person name="Barry K."/>
            <person name="Miller A.N."/>
            <person name="Grigoriev I.V."/>
            <person name="Debuchy R."/>
            <person name="Gladieux P."/>
            <person name="Thoren M.H."/>
            <person name="Johannesson H."/>
        </authorList>
    </citation>
    <scope>NUCLEOTIDE SEQUENCE</scope>
    <source>
        <strain evidence="10">CBS 560.94</strain>
    </source>
</reference>
<organism evidence="10 11">
    <name type="scientific">Neurospora tetraspora</name>
    <dbReference type="NCBI Taxonomy" id="94610"/>
    <lineage>
        <taxon>Eukaryota</taxon>
        <taxon>Fungi</taxon>
        <taxon>Dikarya</taxon>
        <taxon>Ascomycota</taxon>
        <taxon>Pezizomycotina</taxon>
        <taxon>Sordariomycetes</taxon>
        <taxon>Sordariomycetidae</taxon>
        <taxon>Sordariales</taxon>
        <taxon>Sordariaceae</taxon>
        <taxon>Neurospora</taxon>
    </lineage>
</organism>
<dbReference type="GeneID" id="87861991"/>
<dbReference type="InterPro" id="IPR011009">
    <property type="entry name" value="Kinase-like_dom_sf"/>
</dbReference>
<evidence type="ECO:0000313" key="10">
    <source>
        <dbReference type="EMBL" id="KAK3342297.1"/>
    </source>
</evidence>
<dbReference type="PROSITE" id="PS00107">
    <property type="entry name" value="PROTEIN_KINASE_ATP"/>
    <property type="match status" value="1"/>
</dbReference>
<dbReference type="InterPro" id="IPR008271">
    <property type="entry name" value="Ser/Thr_kinase_AS"/>
</dbReference>
<evidence type="ECO:0000256" key="7">
    <source>
        <dbReference type="SAM" id="MobiDB-lite"/>
    </source>
</evidence>
<dbReference type="FunFam" id="1.10.510.10:FF:000469">
    <property type="entry name" value="Serine/threonine-protein kinase 32B"/>
    <property type="match status" value="1"/>
</dbReference>
<evidence type="ECO:0000256" key="5">
    <source>
        <dbReference type="ARBA" id="ARBA00022840"/>
    </source>
</evidence>
<feature type="compositionally biased region" description="Pro residues" evidence="7">
    <location>
        <begin position="506"/>
        <end position="516"/>
    </location>
</feature>
<dbReference type="InterPro" id="IPR000719">
    <property type="entry name" value="Prot_kinase_dom"/>
</dbReference>
<dbReference type="PANTHER" id="PTHR24355:SF30">
    <property type="entry name" value="SERINE_THREONINE-PROTEIN KINASE 32B ISOFORM X1"/>
    <property type="match status" value="1"/>
</dbReference>
<reference evidence="10" key="1">
    <citation type="journal article" date="2023" name="Mol. Phylogenet. Evol.">
        <title>Genome-scale phylogeny and comparative genomics of the fungal order Sordariales.</title>
        <authorList>
            <person name="Hensen N."/>
            <person name="Bonometti L."/>
            <person name="Westerberg I."/>
            <person name="Brannstrom I.O."/>
            <person name="Guillou S."/>
            <person name="Cros-Aarteil S."/>
            <person name="Calhoun S."/>
            <person name="Haridas S."/>
            <person name="Kuo A."/>
            <person name="Mondo S."/>
            <person name="Pangilinan J."/>
            <person name="Riley R."/>
            <person name="LaButti K."/>
            <person name="Andreopoulos B."/>
            <person name="Lipzen A."/>
            <person name="Chen C."/>
            <person name="Yan M."/>
            <person name="Daum C."/>
            <person name="Ng V."/>
            <person name="Clum A."/>
            <person name="Steindorff A."/>
            <person name="Ohm R.A."/>
            <person name="Martin F."/>
            <person name="Silar P."/>
            <person name="Natvig D.O."/>
            <person name="Lalanne C."/>
            <person name="Gautier V."/>
            <person name="Ament-Velasquez S.L."/>
            <person name="Kruys A."/>
            <person name="Hutchinson M.I."/>
            <person name="Powell A.J."/>
            <person name="Barry K."/>
            <person name="Miller A.N."/>
            <person name="Grigoriev I.V."/>
            <person name="Debuchy R."/>
            <person name="Gladieux P."/>
            <person name="Hiltunen Thoren M."/>
            <person name="Johannesson H."/>
        </authorList>
    </citation>
    <scope>NUCLEOTIDE SEQUENCE</scope>
    <source>
        <strain evidence="10">CBS 560.94</strain>
    </source>
</reference>
<feature type="binding site" evidence="6">
    <location>
        <position position="53"/>
    </location>
    <ligand>
        <name>ATP</name>
        <dbReference type="ChEBI" id="CHEBI:30616"/>
    </ligand>
</feature>
<name>A0AAE0MRE0_9PEZI</name>
<dbReference type="GO" id="GO:0009966">
    <property type="term" value="P:regulation of signal transduction"/>
    <property type="evidence" value="ECO:0007669"/>
    <property type="project" value="TreeGrafter"/>
</dbReference>
<keyword evidence="11" id="KW-1185">Reference proteome</keyword>
<dbReference type="FunFam" id="3.30.200.20:FF:000354">
    <property type="entry name" value="AGC/YANK protein kinase"/>
    <property type="match status" value="1"/>
</dbReference>
<proteinExistence type="predicted"/>
<keyword evidence="3 6" id="KW-0547">Nucleotide-binding</keyword>
<sequence length="617" mass="68197">MGNSQGKPVDLDGEVNLNHFRLLRVVGRGAFGKVRIVERKDTGLSFALKYIRKDEVVRSESVRNIIRERRMLEHVNHPFICNLRYSFQDIEYMYLVVDLMSGGDLRFHISRKTFTEAAVRFWIAELGCALRYVHGQNIIHRDIKPDNVLLDADGHVHLTDFNVASDIVPGRKLTSKSGTLAYLAPEVYAGKGYDVRADWWSLGVLFYECIYNKRPFEGNSESSLSQTIQAANPKFPVTQPPVQLDCMYAIKDALEHNPDKRMGHTWESFIYHDFFSVIDFDALEKKQIEPVFIPSSEKTNFDATYDLEELLLEEAPLEARARRQKPREKLKDDATDKEVREEELYQMIETDFRPFDYTLAAYKKITESQAETPNGQPTPVTDENARPAQALTTDEATQMTSHAHSNSQATQMTSHAHSHSQAVQTHHPNGSRSSFQPPNAPSGQVAHDRNAPERSNSIPKAPERSNSMQSAHSHSHAYNAYDSQRAAVGPRPTSSHRPGRSGGVPPGRPPPLPPYPQAYTTPARQGRAHGSSLMVGSPTGGVQVTLDGGGSWSDLARQDATLPVDAAAAHGEGASGGKESGGGGIFGLFRGKKGRGSSPKPKERGVLGKEGARVVIG</sequence>
<dbReference type="Gene3D" id="1.10.510.10">
    <property type="entry name" value="Transferase(Phosphotransferase) domain 1"/>
    <property type="match status" value="1"/>
</dbReference>
<evidence type="ECO:0000256" key="2">
    <source>
        <dbReference type="ARBA" id="ARBA00022679"/>
    </source>
</evidence>
<evidence type="ECO:0000256" key="4">
    <source>
        <dbReference type="ARBA" id="ARBA00022777"/>
    </source>
</evidence>
<feature type="domain" description="AGC-kinase C-terminal" evidence="9">
    <location>
        <begin position="276"/>
        <end position="367"/>
    </location>
</feature>
<gene>
    <name evidence="10" type="ORF">B0H65DRAFT_429619</name>
</gene>
<dbReference type="GO" id="GO:0001664">
    <property type="term" value="F:G protein-coupled receptor binding"/>
    <property type="evidence" value="ECO:0007669"/>
    <property type="project" value="TreeGrafter"/>
</dbReference>
<dbReference type="RefSeq" id="XP_062680090.1">
    <property type="nucleotide sequence ID" value="XM_062824837.1"/>
</dbReference>
<evidence type="ECO:0000256" key="1">
    <source>
        <dbReference type="ARBA" id="ARBA00022527"/>
    </source>
</evidence>
<evidence type="ECO:0000259" key="9">
    <source>
        <dbReference type="PROSITE" id="PS51285"/>
    </source>
</evidence>
<keyword evidence="4 10" id="KW-0418">Kinase</keyword>
<dbReference type="PROSITE" id="PS00108">
    <property type="entry name" value="PROTEIN_KINASE_ST"/>
    <property type="match status" value="1"/>
</dbReference>
<dbReference type="GO" id="GO:0004703">
    <property type="term" value="F:G protein-coupled receptor kinase activity"/>
    <property type="evidence" value="ECO:0007669"/>
    <property type="project" value="TreeGrafter"/>
</dbReference>
<dbReference type="SMART" id="SM00220">
    <property type="entry name" value="S_TKc"/>
    <property type="match status" value="1"/>
</dbReference>
<dbReference type="SUPFAM" id="SSF56112">
    <property type="entry name" value="Protein kinase-like (PK-like)"/>
    <property type="match status" value="1"/>
</dbReference>
<keyword evidence="1" id="KW-0723">Serine/threonine-protein kinase</keyword>
<dbReference type="Gene3D" id="3.30.200.20">
    <property type="entry name" value="Phosphorylase Kinase, domain 1"/>
    <property type="match status" value="1"/>
</dbReference>
<evidence type="ECO:0000259" key="8">
    <source>
        <dbReference type="PROSITE" id="PS50011"/>
    </source>
</evidence>
<feature type="compositionally biased region" description="Basic and acidic residues" evidence="7">
    <location>
        <begin position="600"/>
        <end position="617"/>
    </location>
</feature>
<feature type="compositionally biased region" description="Polar residues" evidence="7">
    <location>
        <begin position="394"/>
        <end position="437"/>
    </location>
</feature>
<dbReference type="CDD" id="cd05578">
    <property type="entry name" value="STKc_Yank1"/>
    <property type="match status" value="1"/>
</dbReference>
<keyword evidence="5 6" id="KW-0067">ATP-binding</keyword>
<feature type="compositionally biased region" description="Polar residues" evidence="7">
    <location>
        <begin position="453"/>
        <end position="472"/>
    </location>
</feature>
<keyword evidence="2" id="KW-0808">Transferase</keyword>
<dbReference type="AlphaFoldDB" id="A0AAE0MRE0"/>